<proteinExistence type="predicted"/>
<accession>X1MJ44</accession>
<dbReference type="AlphaFoldDB" id="X1MJ44"/>
<gene>
    <name evidence="1" type="ORF">S06H3_14260</name>
</gene>
<organism evidence="1">
    <name type="scientific">marine sediment metagenome</name>
    <dbReference type="NCBI Taxonomy" id="412755"/>
    <lineage>
        <taxon>unclassified sequences</taxon>
        <taxon>metagenomes</taxon>
        <taxon>ecological metagenomes</taxon>
    </lineage>
</organism>
<comment type="caution">
    <text evidence="1">The sequence shown here is derived from an EMBL/GenBank/DDBJ whole genome shotgun (WGS) entry which is preliminary data.</text>
</comment>
<evidence type="ECO:0000313" key="1">
    <source>
        <dbReference type="EMBL" id="GAI18071.1"/>
    </source>
</evidence>
<sequence>MESSSLQELEQIPGVGKTIAQDMQNIGIHSIDALKGRQAELYDRLCEFKASPVDRCMLYVFNWLYTMAKYDIPDTSDENDWKDKQ</sequence>
<name>X1MJ44_9ZZZZ</name>
<reference evidence="1" key="1">
    <citation type="journal article" date="2014" name="Front. Microbiol.">
        <title>High frequency of phylogenetically diverse reductive dehalogenase-homologous genes in deep subseafloor sedimentary metagenomes.</title>
        <authorList>
            <person name="Kawai M."/>
            <person name="Futagami T."/>
            <person name="Toyoda A."/>
            <person name="Takaki Y."/>
            <person name="Nishi S."/>
            <person name="Hori S."/>
            <person name="Arai W."/>
            <person name="Tsubouchi T."/>
            <person name="Morono Y."/>
            <person name="Uchiyama I."/>
            <person name="Ito T."/>
            <person name="Fujiyama A."/>
            <person name="Inagaki F."/>
            <person name="Takami H."/>
        </authorList>
    </citation>
    <scope>NUCLEOTIDE SEQUENCE</scope>
    <source>
        <strain evidence="1">Expedition CK06-06</strain>
    </source>
</reference>
<protein>
    <recommendedName>
        <fullName evidence="2">Pathogenicity locus</fullName>
    </recommendedName>
</protein>
<dbReference type="Pfam" id="PF11731">
    <property type="entry name" value="Cdd1"/>
    <property type="match status" value="1"/>
</dbReference>
<dbReference type="EMBL" id="BARV01006973">
    <property type="protein sequence ID" value="GAI18071.1"/>
    <property type="molecule type" value="Genomic_DNA"/>
</dbReference>
<evidence type="ECO:0008006" key="2">
    <source>
        <dbReference type="Google" id="ProtNLM"/>
    </source>
</evidence>
<dbReference type="Gene3D" id="1.10.150.20">
    <property type="entry name" value="5' to 3' exonuclease, C-terminal subdomain"/>
    <property type="match status" value="1"/>
</dbReference>
<dbReference type="InterPro" id="IPR021725">
    <property type="entry name" value="Cdd1"/>
</dbReference>